<accession>T0XYV3</accession>
<organism evidence="6">
    <name type="scientific">mine drainage metagenome</name>
    <dbReference type="NCBI Taxonomy" id="410659"/>
    <lineage>
        <taxon>unclassified sequences</taxon>
        <taxon>metagenomes</taxon>
        <taxon>ecological metagenomes</taxon>
    </lineage>
</organism>
<keyword evidence="3" id="KW-0479">Metal-binding</keyword>
<dbReference type="EMBL" id="AUZX01015885">
    <property type="protein sequence ID" value="EQD27931.1"/>
    <property type="molecule type" value="Genomic_DNA"/>
</dbReference>
<evidence type="ECO:0000256" key="4">
    <source>
        <dbReference type="ARBA" id="ARBA00022833"/>
    </source>
</evidence>
<keyword evidence="5" id="KW-0472">Membrane</keyword>
<dbReference type="Pfam" id="PF10070">
    <property type="entry name" value="DabA"/>
    <property type="match status" value="1"/>
</dbReference>
<dbReference type="PANTHER" id="PTHR38344">
    <property type="entry name" value="UPF0753 PROTEIN AQ_863"/>
    <property type="match status" value="1"/>
</dbReference>
<protein>
    <submittedName>
        <fullName evidence="6">Uncharacterized protein</fullName>
    </submittedName>
</protein>
<keyword evidence="2" id="KW-1003">Cell membrane</keyword>
<dbReference type="PANTHER" id="PTHR38344:SF1">
    <property type="entry name" value="INORGANIC CARBON TRANSPORTER SUBUNIT DABA-RELATED"/>
    <property type="match status" value="1"/>
</dbReference>
<reference evidence="6" key="2">
    <citation type="journal article" date="2014" name="ISME J.">
        <title>Microbial stratification in low pH oxic and suboxic macroscopic growths along an acid mine drainage.</title>
        <authorList>
            <person name="Mendez-Garcia C."/>
            <person name="Mesa V."/>
            <person name="Sprenger R.R."/>
            <person name="Richter M."/>
            <person name="Diez M.S."/>
            <person name="Solano J."/>
            <person name="Bargiela R."/>
            <person name="Golyshina O.V."/>
            <person name="Manteca A."/>
            <person name="Ramos J.L."/>
            <person name="Gallego J.R."/>
            <person name="Llorente I."/>
            <person name="Martins Dos Santos V.A."/>
            <person name="Jensen O.N."/>
            <person name="Pelaez A.I."/>
            <person name="Sanchez J."/>
            <person name="Ferrer M."/>
        </authorList>
    </citation>
    <scope>NUCLEOTIDE SEQUENCE</scope>
</reference>
<evidence type="ECO:0000256" key="1">
    <source>
        <dbReference type="ARBA" id="ARBA00022448"/>
    </source>
</evidence>
<gene>
    <name evidence="6" type="ORF">B1A_21502</name>
</gene>
<evidence type="ECO:0000256" key="3">
    <source>
        <dbReference type="ARBA" id="ARBA00022723"/>
    </source>
</evidence>
<evidence type="ECO:0000256" key="5">
    <source>
        <dbReference type="ARBA" id="ARBA00023136"/>
    </source>
</evidence>
<evidence type="ECO:0000256" key="2">
    <source>
        <dbReference type="ARBA" id="ARBA00022475"/>
    </source>
</evidence>
<keyword evidence="1" id="KW-0813">Transport</keyword>
<dbReference type="InterPro" id="IPR018752">
    <property type="entry name" value="DabA"/>
</dbReference>
<sequence length="135" mass="15174">MLKQLRRRTRDWAETRPEWGLADNAALIIAPRARTRGVDLQGRAFLHEYCSEDDPDGTVLEQILTAPLIVAHWINLQYYGSTVDPERFGSGNKVLHNVVGGRLGVLEGCAGDLRIGLSRQSIHDGSHWRHTPLRL</sequence>
<keyword evidence="4" id="KW-0862">Zinc</keyword>
<dbReference type="AlphaFoldDB" id="T0XYV3"/>
<reference evidence="6" key="1">
    <citation type="submission" date="2013-08" db="EMBL/GenBank/DDBJ databases">
        <authorList>
            <person name="Mendez C."/>
            <person name="Richter M."/>
            <person name="Ferrer M."/>
            <person name="Sanchez J."/>
        </authorList>
    </citation>
    <scope>NUCLEOTIDE SEQUENCE</scope>
</reference>
<name>T0XYV3_9ZZZZ</name>
<feature type="non-terminal residue" evidence="6">
    <location>
        <position position="135"/>
    </location>
</feature>
<proteinExistence type="predicted"/>
<dbReference type="GO" id="GO:0046872">
    <property type="term" value="F:metal ion binding"/>
    <property type="evidence" value="ECO:0007669"/>
    <property type="project" value="UniProtKB-KW"/>
</dbReference>
<evidence type="ECO:0000313" key="6">
    <source>
        <dbReference type="EMBL" id="EQD27931.1"/>
    </source>
</evidence>
<comment type="caution">
    <text evidence="6">The sequence shown here is derived from an EMBL/GenBank/DDBJ whole genome shotgun (WGS) entry which is preliminary data.</text>
</comment>